<dbReference type="InterPro" id="IPR039693">
    <property type="entry name" value="Rtr1/RPAP2"/>
</dbReference>
<evidence type="ECO:0000313" key="2">
    <source>
        <dbReference type="Proteomes" id="UP001415857"/>
    </source>
</evidence>
<dbReference type="GO" id="GO:0008420">
    <property type="term" value="F:RNA polymerase II CTD heptapeptide repeat phosphatase activity"/>
    <property type="evidence" value="ECO:0007669"/>
    <property type="project" value="InterPro"/>
</dbReference>
<accession>A0AAP0S937</accession>
<dbReference type="EMBL" id="JBBPBK010000001">
    <property type="protein sequence ID" value="KAK9293025.1"/>
    <property type="molecule type" value="Genomic_DNA"/>
</dbReference>
<dbReference type="PANTHER" id="PTHR14732">
    <property type="entry name" value="RNA POLYMERASE II SUBUNIT B1 CTD PHOSPHATASE RPAP2-RELATED"/>
    <property type="match status" value="1"/>
</dbReference>
<organism evidence="1 2">
    <name type="scientific">Liquidambar formosana</name>
    <name type="common">Formosan gum</name>
    <dbReference type="NCBI Taxonomy" id="63359"/>
    <lineage>
        <taxon>Eukaryota</taxon>
        <taxon>Viridiplantae</taxon>
        <taxon>Streptophyta</taxon>
        <taxon>Embryophyta</taxon>
        <taxon>Tracheophyta</taxon>
        <taxon>Spermatophyta</taxon>
        <taxon>Magnoliopsida</taxon>
        <taxon>eudicotyledons</taxon>
        <taxon>Gunneridae</taxon>
        <taxon>Pentapetalae</taxon>
        <taxon>Saxifragales</taxon>
        <taxon>Altingiaceae</taxon>
        <taxon>Liquidambar</taxon>
    </lineage>
</organism>
<dbReference type="Proteomes" id="UP001415857">
    <property type="component" value="Unassembled WGS sequence"/>
</dbReference>
<protein>
    <submittedName>
        <fullName evidence="1">Uncharacterized protein</fullName>
    </submittedName>
</protein>
<dbReference type="GO" id="GO:0005737">
    <property type="term" value="C:cytoplasm"/>
    <property type="evidence" value="ECO:0007669"/>
    <property type="project" value="TreeGrafter"/>
</dbReference>
<dbReference type="GO" id="GO:0043175">
    <property type="term" value="F:RNA polymerase core enzyme binding"/>
    <property type="evidence" value="ECO:0007669"/>
    <property type="project" value="InterPro"/>
</dbReference>
<dbReference type="AlphaFoldDB" id="A0AAP0S937"/>
<comment type="caution">
    <text evidence="1">The sequence shown here is derived from an EMBL/GenBank/DDBJ whole genome shotgun (WGS) entry which is preliminary data.</text>
</comment>
<dbReference type="GO" id="GO:0005634">
    <property type="term" value="C:nucleus"/>
    <property type="evidence" value="ECO:0007669"/>
    <property type="project" value="TreeGrafter"/>
</dbReference>
<reference evidence="1 2" key="1">
    <citation type="journal article" date="2024" name="Plant J.">
        <title>Genome sequences and population genomics reveal climatic adaptation and genomic divergence between two closely related sweetgum species.</title>
        <authorList>
            <person name="Xu W.Q."/>
            <person name="Ren C.Q."/>
            <person name="Zhang X.Y."/>
            <person name="Comes H.P."/>
            <person name="Liu X.H."/>
            <person name="Li Y.G."/>
            <person name="Kettle C.J."/>
            <person name="Jalonen R."/>
            <person name="Gaisberger H."/>
            <person name="Ma Y.Z."/>
            <person name="Qiu Y.X."/>
        </authorList>
    </citation>
    <scope>NUCLEOTIDE SEQUENCE [LARGE SCALE GENOMIC DNA]</scope>
    <source>
        <strain evidence="1">Hangzhou</strain>
    </source>
</reference>
<keyword evidence="2" id="KW-1185">Reference proteome</keyword>
<name>A0AAP0S937_LIQFO</name>
<evidence type="ECO:0000313" key="1">
    <source>
        <dbReference type="EMBL" id="KAK9293025.1"/>
    </source>
</evidence>
<proteinExistence type="predicted"/>
<gene>
    <name evidence="1" type="ORF">L1049_021009</name>
</gene>
<sequence length="152" mass="17034">MDVMKVSMKSICWLMVRKYPRKIVLTDGRSSEIKQTLAGYLARALPGLVADLSLPTPISILERGMGCLLDTMSFMDALPSFRTKQWQVIALLFIDALSVCRIPALTPHMTRRRILLHKVLDGAQVSMEEYEVMKDLIIPLGRAPQFNTQSGG</sequence>
<dbReference type="PANTHER" id="PTHR14732:SF0">
    <property type="entry name" value="RNA POLYMERASE II SUBUNIT B1 CTD PHOSPHATASE RPAP2-RELATED"/>
    <property type="match status" value="1"/>
</dbReference>